<dbReference type="GO" id="GO:0036218">
    <property type="term" value="F:dTTP diphosphatase activity"/>
    <property type="evidence" value="ECO:0007669"/>
    <property type="project" value="RHEA"/>
</dbReference>
<evidence type="ECO:0000313" key="7">
    <source>
        <dbReference type="EMBL" id="KMM37748.1"/>
    </source>
</evidence>
<comment type="caution">
    <text evidence="6">Lacks conserved residue(s) required for the propagation of feature annotation.</text>
</comment>
<feature type="site" description="Important for substrate specificity" evidence="6">
    <location>
        <position position="152"/>
    </location>
</feature>
<evidence type="ECO:0000313" key="8">
    <source>
        <dbReference type="Proteomes" id="UP000035996"/>
    </source>
</evidence>
<dbReference type="InterPro" id="IPR003697">
    <property type="entry name" value="Maf-like"/>
</dbReference>
<evidence type="ECO:0000256" key="2">
    <source>
        <dbReference type="ARBA" id="ARBA00004496"/>
    </source>
</evidence>
<dbReference type="EC" id="3.6.1.9" evidence="6"/>
<proteinExistence type="inferred from homology"/>
<dbReference type="HAMAP" id="MF_00528">
    <property type="entry name" value="Maf"/>
    <property type="match status" value="1"/>
</dbReference>
<keyword evidence="5 6" id="KW-0546">Nucleotide metabolism</keyword>
<dbReference type="GO" id="GO:0005737">
    <property type="term" value="C:cytoplasm"/>
    <property type="evidence" value="ECO:0007669"/>
    <property type="project" value="UniProtKB-SubCell"/>
</dbReference>
<dbReference type="CDD" id="cd00555">
    <property type="entry name" value="Maf"/>
    <property type="match status" value="1"/>
</dbReference>
<dbReference type="OrthoDB" id="9807767at2"/>
<dbReference type="PANTHER" id="PTHR43213:SF5">
    <property type="entry name" value="BIFUNCTIONAL DTTP_UTP PYROPHOSPHATASE_METHYLTRANSFERASE PROTEIN-RELATED"/>
    <property type="match status" value="1"/>
</dbReference>
<comment type="cofactor">
    <cofactor evidence="1 6">
        <name>a divalent metal cation</name>
        <dbReference type="ChEBI" id="CHEBI:60240"/>
    </cofactor>
</comment>
<reference evidence="7" key="1">
    <citation type="submission" date="2015-06" db="EMBL/GenBank/DDBJ databases">
        <authorList>
            <person name="Liu B."/>
            <person name="Wang J."/>
            <person name="Zhu Y."/>
            <person name="Liu G."/>
            <person name="Chen Q."/>
            <person name="Zheng C."/>
            <person name="Che J."/>
            <person name="Ge C."/>
            <person name="Shi H."/>
            <person name="Pan Z."/>
            <person name="Liu X."/>
        </authorList>
    </citation>
    <scope>NUCLEOTIDE SEQUENCE [LARGE SCALE GENOMIC DNA]</scope>
    <source>
        <strain evidence="7">DSM 16346</strain>
    </source>
</reference>
<dbReference type="FunFam" id="3.90.950.10:FF:000005">
    <property type="entry name" value="7-methyl-GTP pyrophosphatase"/>
    <property type="match status" value="1"/>
</dbReference>
<feature type="active site" description="Proton acceptor" evidence="6">
    <location>
        <position position="69"/>
    </location>
</feature>
<dbReference type="RefSeq" id="WP_048312954.1">
    <property type="nucleotide sequence ID" value="NZ_CP119526.1"/>
</dbReference>
<name>A0A0J6CXC2_9BACL</name>
<evidence type="ECO:0000256" key="1">
    <source>
        <dbReference type="ARBA" id="ARBA00001968"/>
    </source>
</evidence>
<evidence type="ECO:0000256" key="3">
    <source>
        <dbReference type="ARBA" id="ARBA00022490"/>
    </source>
</evidence>
<dbReference type="Pfam" id="PF02545">
    <property type="entry name" value="Maf"/>
    <property type="match status" value="1"/>
</dbReference>
<comment type="similarity">
    <text evidence="6">Belongs to the Maf family. YhdE subfamily.</text>
</comment>
<keyword evidence="8" id="KW-1185">Reference proteome</keyword>
<dbReference type="Proteomes" id="UP000035996">
    <property type="component" value="Unassembled WGS sequence"/>
</dbReference>
<dbReference type="SUPFAM" id="SSF52972">
    <property type="entry name" value="ITPase-like"/>
    <property type="match status" value="1"/>
</dbReference>
<comment type="catalytic activity">
    <reaction evidence="6">
        <text>dTTP + H2O = dTMP + diphosphate + H(+)</text>
        <dbReference type="Rhea" id="RHEA:28534"/>
        <dbReference type="ChEBI" id="CHEBI:15377"/>
        <dbReference type="ChEBI" id="CHEBI:15378"/>
        <dbReference type="ChEBI" id="CHEBI:33019"/>
        <dbReference type="ChEBI" id="CHEBI:37568"/>
        <dbReference type="ChEBI" id="CHEBI:63528"/>
        <dbReference type="EC" id="3.6.1.9"/>
    </reaction>
</comment>
<keyword evidence="4 6" id="KW-0378">Hydrolase</keyword>
<dbReference type="InterPro" id="IPR029001">
    <property type="entry name" value="ITPase-like_fam"/>
</dbReference>
<feature type="site" description="Important for substrate specificity" evidence="6">
    <location>
        <position position="12"/>
    </location>
</feature>
<comment type="catalytic activity">
    <reaction evidence="6">
        <text>UTP + H2O = UMP + diphosphate + H(+)</text>
        <dbReference type="Rhea" id="RHEA:29395"/>
        <dbReference type="ChEBI" id="CHEBI:15377"/>
        <dbReference type="ChEBI" id="CHEBI:15378"/>
        <dbReference type="ChEBI" id="CHEBI:33019"/>
        <dbReference type="ChEBI" id="CHEBI:46398"/>
        <dbReference type="ChEBI" id="CHEBI:57865"/>
        <dbReference type="EC" id="3.6.1.9"/>
    </reaction>
</comment>
<comment type="caution">
    <text evidence="7">The sequence shown here is derived from an EMBL/GenBank/DDBJ whole genome shotgun (WGS) entry which is preliminary data.</text>
</comment>
<gene>
    <name evidence="7" type="ORF">AB986_16845</name>
</gene>
<organism evidence="7 8">
    <name type="scientific">Guptibacillus hwajinpoensis</name>
    <dbReference type="NCBI Taxonomy" id="208199"/>
    <lineage>
        <taxon>Bacteria</taxon>
        <taxon>Bacillati</taxon>
        <taxon>Bacillota</taxon>
        <taxon>Bacilli</taxon>
        <taxon>Bacillales</taxon>
        <taxon>Guptibacillaceae</taxon>
        <taxon>Guptibacillus</taxon>
    </lineage>
</organism>
<keyword evidence="3 6" id="KW-0963">Cytoplasm</keyword>
<feature type="site" description="Important for substrate specificity" evidence="6">
    <location>
        <position position="70"/>
    </location>
</feature>
<dbReference type="GO" id="GO:0036221">
    <property type="term" value="F:UTP diphosphatase activity"/>
    <property type="evidence" value="ECO:0007669"/>
    <property type="project" value="RHEA"/>
</dbReference>
<dbReference type="PATRIC" id="fig|157733.3.peg.1460"/>
<dbReference type="STRING" id="157733.AB986_16845"/>
<dbReference type="Gene3D" id="3.90.950.10">
    <property type="match status" value="1"/>
</dbReference>
<dbReference type="NCBIfam" id="TIGR00172">
    <property type="entry name" value="maf"/>
    <property type="match status" value="1"/>
</dbReference>
<comment type="function">
    <text evidence="6">Nucleoside triphosphate pyrophosphatase that hydrolyzes dTTP and UTP. May have a dual role in cell division arrest and in preventing the incorporation of modified nucleotides into cellular nucleic acids.</text>
</comment>
<evidence type="ECO:0000256" key="6">
    <source>
        <dbReference type="HAMAP-Rule" id="MF_00528"/>
    </source>
</evidence>
<dbReference type="AlphaFoldDB" id="A0A0J6CXC2"/>
<dbReference type="PANTHER" id="PTHR43213">
    <property type="entry name" value="BIFUNCTIONAL DTTP/UTP PYROPHOSPHATASE/METHYLTRANSFERASE PROTEIN-RELATED"/>
    <property type="match status" value="1"/>
</dbReference>
<evidence type="ECO:0000256" key="4">
    <source>
        <dbReference type="ARBA" id="ARBA00022801"/>
    </source>
</evidence>
<dbReference type="EMBL" id="LELK01000004">
    <property type="protein sequence ID" value="KMM37748.1"/>
    <property type="molecule type" value="Genomic_DNA"/>
</dbReference>
<dbReference type="GO" id="GO:0009117">
    <property type="term" value="P:nucleotide metabolic process"/>
    <property type="evidence" value="ECO:0007669"/>
    <property type="project" value="UniProtKB-KW"/>
</dbReference>
<dbReference type="PIRSF" id="PIRSF006305">
    <property type="entry name" value="Maf"/>
    <property type="match status" value="1"/>
</dbReference>
<accession>A0A0J6CXC2</accession>
<evidence type="ECO:0000256" key="5">
    <source>
        <dbReference type="ARBA" id="ARBA00023080"/>
    </source>
</evidence>
<comment type="subcellular location">
    <subcellularLocation>
        <location evidence="2 6">Cytoplasm</location>
    </subcellularLocation>
</comment>
<protein>
    <recommendedName>
        <fullName evidence="6">dTTP/UTP pyrophosphatase</fullName>
        <shortName evidence="6">dTTPase/UTPase</shortName>
        <ecNumber evidence="6">3.6.1.9</ecNumber>
    </recommendedName>
    <alternativeName>
        <fullName evidence="6">Nucleoside triphosphate pyrophosphatase</fullName>
    </alternativeName>
    <alternativeName>
        <fullName evidence="6">Nucleotide pyrophosphatase</fullName>
        <shortName evidence="6">Nucleotide PPase</shortName>
    </alternativeName>
</protein>
<sequence>MKRLVLASGSPRRKELLEQMNLHFDIIVSGFEEHLSLSVPPAELVKQLAYGKANDVYANQSERVVIGADTVVTLDRNVLGKPESREHARQMLRALSGRTHIVYSGVAILSHDKKVEFYEATEVTFWELTDEEIETYLNTGESFDKAGGYGIQGFGAAFVKRIHGDYYSVVGLPIARTLRELKAFGIVPEIQH</sequence>